<reference evidence="3 4" key="1">
    <citation type="submission" date="2023-09" db="EMBL/GenBank/DDBJ databases">
        <title>Genomes of two closely related lineages of the louse Polyplax serrata with different host specificities.</title>
        <authorList>
            <person name="Martinu J."/>
            <person name="Tarabai H."/>
            <person name="Stefka J."/>
            <person name="Hypsa V."/>
        </authorList>
    </citation>
    <scope>NUCLEOTIDE SEQUENCE [LARGE SCALE GENOMIC DNA]</scope>
    <source>
        <strain evidence="3">98ZLc_SE</strain>
    </source>
</reference>
<proteinExistence type="predicted"/>
<comment type="caution">
    <text evidence="3">The sequence shown here is derived from an EMBL/GenBank/DDBJ whole genome shotgun (WGS) entry which is preliminary data.</text>
</comment>
<dbReference type="Proteomes" id="UP001359485">
    <property type="component" value="Unassembled WGS sequence"/>
</dbReference>
<feature type="region of interest" description="Disordered" evidence="1">
    <location>
        <begin position="328"/>
        <end position="348"/>
    </location>
</feature>
<feature type="signal peptide" evidence="2">
    <location>
        <begin position="1"/>
        <end position="17"/>
    </location>
</feature>
<accession>A0ABR1BES1</accession>
<feature type="chain" id="PRO_5046694363" evidence="2">
    <location>
        <begin position="18"/>
        <end position="376"/>
    </location>
</feature>
<feature type="region of interest" description="Disordered" evidence="1">
    <location>
        <begin position="216"/>
        <end position="267"/>
    </location>
</feature>
<evidence type="ECO:0000256" key="1">
    <source>
        <dbReference type="SAM" id="MobiDB-lite"/>
    </source>
</evidence>
<keyword evidence="2" id="KW-0732">Signal</keyword>
<evidence type="ECO:0000256" key="2">
    <source>
        <dbReference type="SAM" id="SignalP"/>
    </source>
</evidence>
<keyword evidence="4" id="KW-1185">Reference proteome</keyword>
<name>A0ABR1BES1_POLSC</name>
<sequence>MDMKLTVLLLFFGLCNAQTEKWVWGTNGRSRSDRTRIVTGDKRYTGELVSRPLFEANYNRDRESVNLYRYEVTEEPAESTFSSYRPTEHYRPDPSSNRPYRPPPDFVRPTNILVDNYRPTNRPHEGNYRPVDNGFRPPNGEYPLHGLRPGVGTNGRPILTGPTPSWEQEDHRKYKDYDICKCVHSFNCNTPGIKFGTCDADKQYCCYKSKRNEGNGYTGKPTTGYYEKPRPRPVLAGPGGPVDYPAKPYQNKVPSRRPVEDRETDLEEAYRKGLASTLYQYETKRESSQDRELDEAYRKGLASTLHKVEYDTRLDSYYDRDRQRERDRYPYDRETRLRPDNFKGSHPLKYGLYDPSAVDVYARSLNSTISAVRDRK</sequence>
<feature type="compositionally biased region" description="Basic and acidic residues" evidence="1">
    <location>
        <begin position="328"/>
        <end position="343"/>
    </location>
</feature>
<evidence type="ECO:0000313" key="4">
    <source>
        <dbReference type="Proteomes" id="UP001359485"/>
    </source>
</evidence>
<protein>
    <submittedName>
        <fullName evidence="3">Uncharacterized protein</fullName>
    </submittedName>
</protein>
<dbReference type="EMBL" id="JAWJWF010000001">
    <property type="protein sequence ID" value="KAK6640577.1"/>
    <property type="molecule type" value="Genomic_DNA"/>
</dbReference>
<evidence type="ECO:0000313" key="3">
    <source>
        <dbReference type="EMBL" id="KAK6640577.1"/>
    </source>
</evidence>
<feature type="region of interest" description="Disordered" evidence="1">
    <location>
        <begin position="76"/>
        <end position="168"/>
    </location>
</feature>
<organism evidence="3 4">
    <name type="scientific">Polyplax serrata</name>
    <name type="common">Common mouse louse</name>
    <dbReference type="NCBI Taxonomy" id="468196"/>
    <lineage>
        <taxon>Eukaryota</taxon>
        <taxon>Metazoa</taxon>
        <taxon>Ecdysozoa</taxon>
        <taxon>Arthropoda</taxon>
        <taxon>Hexapoda</taxon>
        <taxon>Insecta</taxon>
        <taxon>Pterygota</taxon>
        <taxon>Neoptera</taxon>
        <taxon>Paraneoptera</taxon>
        <taxon>Psocodea</taxon>
        <taxon>Troctomorpha</taxon>
        <taxon>Phthiraptera</taxon>
        <taxon>Anoplura</taxon>
        <taxon>Polyplacidae</taxon>
        <taxon>Polyplax</taxon>
    </lineage>
</organism>
<gene>
    <name evidence="3" type="ORF">RUM44_012273</name>
</gene>